<dbReference type="Pfam" id="PF22562">
    <property type="entry name" value="UBA_7"/>
    <property type="match status" value="1"/>
</dbReference>
<dbReference type="GO" id="GO:0032435">
    <property type="term" value="P:negative regulation of proteasomal ubiquitin-dependent protein catabolic process"/>
    <property type="evidence" value="ECO:0007669"/>
    <property type="project" value="TreeGrafter"/>
</dbReference>
<keyword evidence="4" id="KW-0479">Metal-binding</keyword>
<comment type="subcellular location">
    <subcellularLocation>
        <location evidence="1">Cytoplasm</location>
    </subcellularLocation>
</comment>
<dbReference type="GO" id="GO:0008270">
    <property type="term" value="F:zinc ion binding"/>
    <property type="evidence" value="ECO:0007669"/>
    <property type="project" value="UniProtKB-KW"/>
</dbReference>
<dbReference type="PANTHER" id="PTHR46340:SF1">
    <property type="entry name" value="UBX DOMAIN-CONTAINING PROTEIN 1"/>
    <property type="match status" value="1"/>
</dbReference>
<feature type="compositionally biased region" description="Basic and acidic residues" evidence="5">
    <location>
        <begin position="220"/>
        <end position="241"/>
    </location>
</feature>
<evidence type="ECO:0000256" key="2">
    <source>
        <dbReference type="ARBA" id="ARBA00022490"/>
    </source>
</evidence>
<dbReference type="InterPro" id="IPR015940">
    <property type="entry name" value="UBA"/>
</dbReference>
<organism evidence="9 10">
    <name type="scientific">Gymnopilus dilepis</name>
    <dbReference type="NCBI Taxonomy" id="231916"/>
    <lineage>
        <taxon>Eukaryota</taxon>
        <taxon>Fungi</taxon>
        <taxon>Dikarya</taxon>
        <taxon>Basidiomycota</taxon>
        <taxon>Agaricomycotina</taxon>
        <taxon>Agaricomycetes</taxon>
        <taxon>Agaricomycetidae</taxon>
        <taxon>Agaricales</taxon>
        <taxon>Agaricineae</taxon>
        <taxon>Hymenogastraceae</taxon>
        <taxon>Gymnopilus</taxon>
    </lineage>
</organism>
<dbReference type="AlphaFoldDB" id="A0A409VPX8"/>
<dbReference type="Proteomes" id="UP000284706">
    <property type="component" value="Unassembled WGS sequence"/>
</dbReference>
<dbReference type="GO" id="GO:0005634">
    <property type="term" value="C:nucleus"/>
    <property type="evidence" value="ECO:0007669"/>
    <property type="project" value="TreeGrafter"/>
</dbReference>
<dbReference type="InterPro" id="IPR009060">
    <property type="entry name" value="UBA-like_sf"/>
</dbReference>
<evidence type="ECO:0000259" key="6">
    <source>
        <dbReference type="PROSITE" id="PS50030"/>
    </source>
</evidence>
<dbReference type="InterPro" id="IPR029071">
    <property type="entry name" value="Ubiquitin-like_domsf"/>
</dbReference>
<feature type="region of interest" description="Disordered" evidence="5">
    <location>
        <begin position="120"/>
        <end position="143"/>
    </location>
</feature>
<dbReference type="SMART" id="SM00166">
    <property type="entry name" value="UBX"/>
    <property type="match status" value="1"/>
</dbReference>
<dbReference type="PROSITE" id="PS50030">
    <property type="entry name" value="UBA"/>
    <property type="match status" value="1"/>
</dbReference>
<dbReference type="SUPFAM" id="SSF54236">
    <property type="entry name" value="Ubiquitin-like"/>
    <property type="match status" value="1"/>
</dbReference>
<dbReference type="InterPro" id="IPR013087">
    <property type="entry name" value="Znf_C2H2_type"/>
</dbReference>
<evidence type="ECO:0000256" key="4">
    <source>
        <dbReference type="PROSITE-ProRule" id="PRU00042"/>
    </source>
</evidence>
<dbReference type="InterPro" id="IPR001012">
    <property type="entry name" value="UBX_dom"/>
</dbReference>
<keyword evidence="2" id="KW-0963">Cytoplasm</keyword>
<dbReference type="EMBL" id="NHYE01005598">
    <property type="protein sequence ID" value="PPQ68314.1"/>
    <property type="molecule type" value="Genomic_DNA"/>
</dbReference>
<evidence type="ECO:0000259" key="8">
    <source>
        <dbReference type="PROSITE" id="PS50157"/>
    </source>
</evidence>
<feature type="region of interest" description="Disordered" evidence="5">
    <location>
        <begin position="48"/>
        <end position="67"/>
    </location>
</feature>
<sequence length="350" mass="37710">MAGDKDTLLSMGFDPARVEWALKATGNRGLQPAMDHILEHEGQPVPDLNAVTQQSSTSTSAPMDVDADDEDIEALKSLGVLKGDAGATGEGGDAAEAKSIKCSECGKVFKNTALANYHAEKSGHDQFEESTEELKPLTEEEKKQKLEELKQKMAEKRAKKAVEDAKEQAANDAIRRKAGKDLNKIREELKIKEAEKEAAAKKREKLEDAKARAAIKAQIEADKKARAEKAAREKALREGKPLPDASAAAGPSRPAAAAATANTGVAGRDFKETRLQIRLSTGGQPLTTTLPSEAPLREVAEFLASQTMDVDVDTVSFAQHFPRKVFTREEFSKSLKELGLTPSAVLIATP</sequence>
<dbReference type="FunCoup" id="A0A409VPX8">
    <property type="interactions" value="133"/>
</dbReference>
<evidence type="ECO:0008006" key="11">
    <source>
        <dbReference type="Google" id="ProtNLM"/>
    </source>
</evidence>
<dbReference type="PROSITE" id="PS50157">
    <property type="entry name" value="ZINC_FINGER_C2H2_2"/>
    <property type="match status" value="1"/>
</dbReference>
<gene>
    <name evidence="9" type="ORF">CVT26_006243</name>
</gene>
<dbReference type="GO" id="GO:0005737">
    <property type="term" value="C:cytoplasm"/>
    <property type="evidence" value="ECO:0007669"/>
    <property type="project" value="UniProtKB-SubCell"/>
</dbReference>
<evidence type="ECO:0000259" key="7">
    <source>
        <dbReference type="PROSITE" id="PS50033"/>
    </source>
</evidence>
<dbReference type="GO" id="GO:0031397">
    <property type="term" value="P:negative regulation of protein ubiquitination"/>
    <property type="evidence" value="ECO:0007669"/>
    <property type="project" value="TreeGrafter"/>
</dbReference>
<keyword evidence="3" id="KW-0175">Coiled coil</keyword>
<evidence type="ECO:0000313" key="9">
    <source>
        <dbReference type="EMBL" id="PPQ68314.1"/>
    </source>
</evidence>
<dbReference type="GO" id="GO:0036435">
    <property type="term" value="F:K48-linked polyubiquitin modification-dependent protein binding"/>
    <property type="evidence" value="ECO:0007669"/>
    <property type="project" value="TreeGrafter"/>
</dbReference>
<evidence type="ECO:0000256" key="3">
    <source>
        <dbReference type="ARBA" id="ARBA00023054"/>
    </source>
</evidence>
<dbReference type="Gene3D" id="1.10.8.10">
    <property type="entry name" value="DNA helicase RuvA subunit, C-terminal domain"/>
    <property type="match status" value="1"/>
</dbReference>
<proteinExistence type="predicted"/>
<dbReference type="PANTHER" id="PTHR46340">
    <property type="entry name" value="UBX DOMAIN-CONTAINING PROTEIN 1"/>
    <property type="match status" value="1"/>
</dbReference>
<dbReference type="Gene3D" id="3.10.20.90">
    <property type="entry name" value="Phosphatidylinositol 3-kinase Catalytic Subunit, Chain A, domain 1"/>
    <property type="match status" value="1"/>
</dbReference>
<protein>
    <recommendedName>
        <fullName evidence="11">UBX domain-containing protein</fullName>
    </recommendedName>
</protein>
<comment type="caution">
    <text evidence="9">The sequence shown here is derived from an EMBL/GenBank/DDBJ whole genome shotgun (WGS) entry which is preliminary data.</text>
</comment>
<dbReference type="PROSITE" id="PS50033">
    <property type="entry name" value="UBX"/>
    <property type="match status" value="1"/>
</dbReference>
<feature type="domain" description="UBX" evidence="7">
    <location>
        <begin position="268"/>
        <end position="348"/>
    </location>
</feature>
<dbReference type="Pfam" id="PF00789">
    <property type="entry name" value="UBX"/>
    <property type="match status" value="1"/>
</dbReference>
<evidence type="ECO:0000313" key="10">
    <source>
        <dbReference type="Proteomes" id="UP000284706"/>
    </source>
</evidence>
<dbReference type="SUPFAM" id="SSF46934">
    <property type="entry name" value="UBA-like"/>
    <property type="match status" value="1"/>
</dbReference>
<feature type="compositionally biased region" description="Low complexity" evidence="5">
    <location>
        <begin position="245"/>
        <end position="265"/>
    </location>
</feature>
<feature type="domain" description="UBA" evidence="6">
    <location>
        <begin position="6"/>
        <end position="40"/>
    </location>
</feature>
<feature type="region of interest" description="Disordered" evidence="5">
    <location>
        <begin position="220"/>
        <end position="265"/>
    </location>
</feature>
<dbReference type="STRING" id="231916.A0A409VPX8"/>
<reference evidence="9 10" key="1">
    <citation type="journal article" date="2018" name="Evol. Lett.">
        <title>Horizontal gene cluster transfer increased hallucinogenic mushroom diversity.</title>
        <authorList>
            <person name="Reynolds H.T."/>
            <person name="Vijayakumar V."/>
            <person name="Gluck-Thaler E."/>
            <person name="Korotkin H.B."/>
            <person name="Matheny P.B."/>
            <person name="Slot J.C."/>
        </authorList>
    </citation>
    <scope>NUCLEOTIDE SEQUENCE [LARGE SCALE GENOMIC DNA]</scope>
    <source>
        <strain evidence="9 10">SRW20</strain>
    </source>
</reference>
<dbReference type="GO" id="GO:1903094">
    <property type="term" value="P:negative regulation of protein K48-linked deubiquitination"/>
    <property type="evidence" value="ECO:0007669"/>
    <property type="project" value="TreeGrafter"/>
</dbReference>
<keyword evidence="4" id="KW-0863">Zinc-finger</keyword>
<dbReference type="InParanoid" id="A0A409VPX8"/>
<keyword evidence="4" id="KW-0862">Zinc</keyword>
<dbReference type="PROSITE" id="PS00028">
    <property type="entry name" value="ZINC_FINGER_C2H2_1"/>
    <property type="match status" value="1"/>
</dbReference>
<evidence type="ECO:0000256" key="5">
    <source>
        <dbReference type="SAM" id="MobiDB-lite"/>
    </source>
</evidence>
<feature type="domain" description="C2H2-type" evidence="8">
    <location>
        <begin position="100"/>
        <end position="129"/>
    </location>
</feature>
<dbReference type="OrthoDB" id="10254930at2759"/>
<keyword evidence="10" id="KW-1185">Reference proteome</keyword>
<name>A0A409VPX8_9AGAR</name>
<evidence type="ECO:0000256" key="1">
    <source>
        <dbReference type="ARBA" id="ARBA00004496"/>
    </source>
</evidence>
<accession>A0A409VPX8</accession>